<dbReference type="PANTHER" id="PTHR38453">
    <property type="entry name" value="CYTOPLASMIC PROTEIN-RELATED"/>
    <property type="match status" value="1"/>
</dbReference>
<dbReference type="RefSeq" id="WP_369788373.1">
    <property type="nucleotide sequence ID" value="NZ_CP165628.1"/>
</dbReference>
<gene>
    <name evidence="1" type="ORF">AB3G37_15290</name>
</gene>
<organism evidence="1">
    <name type="scientific">Rouxiella sp. WC2420</name>
    <dbReference type="NCBI Taxonomy" id="3234145"/>
    <lineage>
        <taxon>Bacteria</taxon>
        <taxon>Pseudomonadati</taxon>
        <taxon>Pseudomonadota</taxon>
        <taxon>Gammaproteobacteria</taxon>
        <taxon>Enterobacterales</taxon>
        <taxon>Yersiniaceae</taxon>
        <taxon>Rouxiella</taxon>
    </lineage>
</organism>
<evidence type="ECO:0000313" key="1">
    <source>
        <dbReference type="EMBL" id="XDU70931.1"/>
    </source>
</evidence>
<reference evidence="1" key="1">
    <citation type="submission" date="2024-07" db="EMBL/GenBank/DDBJ databases">
        <authorList>
            <person name="Biller S.J."/>
        </authorList>
    </citation>
    <scope>NUCLEOTIDE SEQUENCE</scope>
    <source>
        <strain evidence="1">WC2420</strain>
    </source>
</reference>
<dbReference type="AlphaFoldDB" id="A0AB39VMJ0"/>
<sequence length="101" mass="12046">MSDYGLPYRMPPRQPLIIIRCYPWVSRPPRPENFRQWVRFIGKGIAQSFRLMVGVQDYPNYVQHMRIHHPLQQPMSEKEFHRYCLNARFPSEAGKLGKCPC</sequence>
<proteinExistence type="predicted"/>
<dbReference type="Pfam" id="PF04328">
    <property type="entry name" value="Sel_put"/>
    <property type="match status" value="1"/>
</dbReference>
<name>A0AB39VMJ0_9GAMM</name>
<protein>
    <submittedName>
        <fullName evidence="1">YbdD/YjiX family protein</fullName>
    </submittedName>
</protein>
<dbReference type="EMBL" id="CP165628">
    <property type="protein sequence ID" value="XDU70931.1"/>
    <property type="molecule type" value="Genomic_DNA"/>
</dbReference>
<dbReference type="InterPro" id="IPR007423">
    <property type="entry name" value="Sel_put"/>
</dbReference>
<dbReference type="PANTHER" id="PTHR38453:SF1">
    <property type="entry name" value="CYTOPLASMIC PROTEIN"/>
    <property type="match status" value="1"/>
</dbReference>
<accession>A0AB39VMJ0</accession>